<evidence type="ECO:0000313" key="3">
    <source>
        <dbReference type="Proteomes" id="UP000002748"/>
    </source>
</evidence>
<evidence type="ECO:0000256" key="1">
    <source>
        <dbReference type="SAM" id="MobiDB-lite"/>
    </source>
</evidence>
<feature type="compositionally biased region" description="Low complexity" evidence="1">
    <location>
        <begin position="328"/>
        <end position="339"/>
    </location>
</feature>
<sequence>MNSQSVGVTSPYAKGLWIAFLPLKMSDGNVGWILTTRFGQRLVRDDKVMAVNLRVWLQCWFAQNDVYLPAFIEHRDRLELRREEIIHATLGYLPDYLHPLDRNTQTEFVKSCHQVASRVMIAHIEGAPTPILNEEDVERLMLTVREDVGKLLGSYPLPALPRDLGVILEASENSTPTDAGSPVTGPVEDTAVGTAGGVTPSVTATSVTPPTNPTGVNNSATIQPAQIFEIEDNHGNETDDVVSGPELKLPVIDIEAANGAGYFDPRATMDTPPLRNGSCTTVNDSELASPTIEESALNAEESAPVDDKGKGTTAQHGAQPTPSVADSVVVTQPAPAVATESTTIHQDTAPEEDTTTANPIPTSPKPPVTPTNTPAASPNTSGHFFQERVAVDTDNPATFSVNSNPATIPAAFAVMNTLSQAERAVRTHNSDSGSSRSSRSSKHKPFTTENPFAVPAKSTPSIPELRRSQSAPMSRAISLPHPLERAKSEPKPSVRFADEVPAPWSPKPRGYLMPMYPEPKPTPPPPEEPAPEPKEPFQWEKLDDFRSRVEDFASPALKRQQSWGGKDAEKAVEMERRKSEGASRKNKGKGKQRQRQSKRPKDKQQPQPSTRRMVISDIQPRPYKSKHDPPRRLLPTSVRVKNSTPEGAESESSQAQAAQAAQQAQTKPEPVFRDVPSKRPETIAIDPRVAEPTATAEVANQPEPEGVYRPMPLTTSLGGWAEPPRPDYGPRAYAIPFNNGLAFSQARRQRMPVGSRRPLASQEMHARRHGEGRESEETQASTGQDNVGNGGSRGTRPQSQRQREANGEWAEMDPDTERGNGIRWRDVFFGLCGRKRHEGRRETWNVVQH</sequence>
<dbReference type="VEuPathDB" id="FungiDB:A1Q1_03140"/>
<feature type="region of interest" description="Disordered" evidence="1">
    <location>
        <begin position="193"/>
        <end position="219"/>
    </location>
</feature>
<feature type="compositionally biased region" description="Basic and acidic residues" evidence="1">
    <location>
        <begin position="531"/>
        <end position="551"/>
    </location>
</feature>
<feature type="region of interest" description="Disordered" evidence="1">
    <location>
        <begin position="295"/>
        <end position="381"/>
    </location>
</feature>
<dbReference type="Proteomes" id="UP000002748">
    <property type="component" value="Unassembled WGS sequence"/>
</dbReference>
<feature type="compositionally biased region" description="Basic and acidic residues" evidence="1">
    <location>
        <begin position="566"/>
        <end position="583"/>
    </location>
</feature>
<name>J6EYP3_TRIAS</name>
<dbReference type="EMBL" id="ALBS01000220">
    <property type="protein sequence ID" value="EJT47967.1"/>
    <property type="molecule type" value="Genomic_DNA"/>
</dbReference>
<feature type="compositionally biased region" description="Polar residues" evidence="1">
    <location>
        <begin position="639"/>
        <end position="653"/>
    </location>
</feature>
<feature type="compositionally biased region" description="Basic residues" evidence="1">
    <location>
        <begin position="584"/>
        <end position="601"/>
    </location>
</feature>
<gene>
    <name evidence="2" type="ORF">A1Q1_03140</name>
</gene>
<feature type="compositionally biased region" description="Basic and acidic residues" evidence="1">
    <location>
        <begin position="482"/>
        <end position="498"/>
    </location>
</feature>
<feature type="region of interest" description="Disordered" evidence="1">
    <location>
        <begin position="746"/>
        <end position="822"/>
    </location>
</feature>
<feature type="compositionally biased region" description="Low complexity" evidence="1">
    <location>
        <begin position="654"/>
        <end position="665"/>
    </location>
</feature>
<dbReference type="AlphaFoldDB" id="J6EYP3"/>
<accession>J6EYP3</accession>
<proteinExistence type="predicted"/>
<feature type="region of interest" description="Disordered" evidence="1">
    <location>
        <begin position="422"/>
        <end position="726"/>
    </location>
</feature>
<dbReference type="HOGENOM" id="CLU_335926_0_0_1"/>
<dbReference type="KEGG" id="tasa:A1Q1_03140"/>
<organism evidence="2 3">
    <name type="scientific">Trichosporon asahii var. asahii (strain ATCC 90039 / CBS 2479 / JCM 2466 / KCTC 7840 / NBRC 103889/ NCYC 2677 / UAMH 7654)</name>
    <name type="common">Yeast</name>
    <dbReference type="NCBI Taxonomy" id="1186058"/>
    <lineage>
        <taxon>Eukaryota</taxon>
        <taxon>Fungi</taxon>
        <taxon>Dikarya</taxon>
        <taxon>Basidiomycota</taxon>
        <taxon>Agaricomycotina</taxon>
        <taxon>Tremellomycetes</taxon>
        <taxon>Trichosporonales</taxon>
        <taxon>Trichosporonaceae</taxon>
        <taxon>Trichosporon</taxon>
    </lineage>
</organism>
<reference evidence="2 3" key="1">
    <citation type="journal article" date="2012" name="Eukaryot. Cell">
        <title>Draft genome sequence of CBS 2479, the standard type strain of Trichosporon asahii.</title>
        <authorList>
            <person name="Yang R.Y."/>
            <person name="Li H.T."/>
            <person name="Zhu H."/>
            <person name="Zhou G.P."/>
            <person name="Wang M."/>
            <person name="Wang L."/>
        </authorList>
    </citation>
    <scope>NUCLEOTIDE SEQUENCE [LARGE SCALE GENOMIC DNA]</scope>
    <source>
        <strain evidence="3">ATCC 90039 / CBS 2479 / JCM 2466 / KCTC 7840 / NCYC 2677 / UAMH 7654</strain>
    </source>
</reference>
<evidence type="ECO:0000313" key="2">
    <source>
        <dbReference type="EMBL" id="EJT47967.1"/>
    </source>
</evidence>
<dbReference type="GeneID" id="25986653"/>
<comment type="caution">
    <text evidence="2">The sequence shown here is derived from an EMBL/GenBank/DDBJ whole genome shotgun (WGS) entry which is preliminary data.</text>
</comment>
<protein>
    <submittedName>
        <fullName evidence="2">Uncharacterized protein</fullName>
    </submittedName>
</protein>
<feature type="compositionally biased region" description="Polar residues" evidence="1">
    <location>
        <begin position="312"/>
        <end position="324"/>
    </location>
</feature>
<feature type="compositionally biased region" description="Low complexity" evidence="1">
    <location>
        <begin position="370"/>
        <end position="381"/>
    </location>
</feature>
<feature type="compositionally biased region" description="Pro residues" evidence="1">
    <location>
        <begin position="516"/>
        <end position="528"/>
    </location>
</feature>
<feature type="compositionally biased region" description="Basic and acidic residues" evidence="1">
    <location>
        <begin position="670"/>
        <end position="681"/>
    </location>
</feature>
<feature type="compositionally biased region" description="Polar residues" evidence="1">
    <location>
        <begin position="778"/>
        <end position="787"/>
    </location>
</feature>
<feature type="compositionally biased region" description="Low complexity" evidence="1">
    <location>
        <begin position="198"/>
        <end position="209"/>
    </location>
</feature>
<dbReference type="RefSeq" id="XP_014179758.1">
    <property type="nucleotide sequence ID" value="XM_014324283.1"/>
</dbReference>